<dbReference type="InterPro" id="IPR029044">
    <property type="entry name" value="Nucleotide-diphossugar_trans"/>
</dbReference>
<accession>A0ABP9CNZ4</accession>
<evidence type="ECO:0000259" key="1">
    <source>
        <dbReference type="Pfam" id="PF00535"/>
    </source>
</evidence>
<dbReference type="InterPro" id="IPR001173">
    <property type="entry name" value="Glyco_trans_2-like"/>
</dbReference>
<dbReference type="Pfam" id="PF00535">
    <property type="entry name" value="Glycos_transf_2"/>
    <property type="match status" value="1"/>
</dbReference>
<dbReference type="CDD" id="cd00761">
    <property type="entry name" value="Glyco_tranf_GTA_type"/>
    <property type="match status" value="1"/>
</dbReference>
<feature type="domain" description="Glycosyltransferase 2-like" evidence="1">
    <location>
        <begin position="44"/>
        <end position="174"/>
    </location>
</feature>
<proteinExistence type="predicted"/>
<gene>
    <name evidence="2" type="ORF">GCM10023330_24310</name>
</gene>
<evidence type="ECO:0000313" key="3">
    <source>
        <dbReference type="Proteomes" id="UP001501433"/>
    </source>
</evidence>
<keyword evidence="3" id="KW-1185">Reference proteome</keyword>
<dbReference type="SUPFAM" id="SSF53448">
    <property type="entry name" value="Nucleotide-diphospho-sugar transferases"/>
    <property type="match status" value="1"/>
</dbReference>
<protein>
    <recommendedName>
        <fullName evidence="1">Glycosyltransferase 2-like domain-containing protein</fullName>
    </recommendedName>
</protein>
<dbReference type="RefSeq" id="WP_345277262.1">
    <property type="nucleotide sequence ID" value="NZ_BAABJW010000004.1"/>
</dbReference>
<sequence length="340" mass="39489">MRKGVNSSKEALITSSNIQHRVLVPLYIPFEKDYYKDAFSIFEMCLNSILNTSIYKLKITVVSDGCCDKVNDKLYRLFRNNKINELIIEKDNIGKINAILKGLRTVNEPFVTITDADILFLNNWDKNIFEIFSTFKKAAVVSPIPVFRKQLSYTANIWLDFLFSKKMKFREVKNPDALEKFANSLGWPFLHDKYKDVIMTLKQDNVIAVVSAAHCVATYKTKYLKNIPRKNTIYKLGGNTEGEYLDKPPYELDGYRLSTYDNYAYHMGNLKEDWIVGTFDSQKKVDEKVTLPVFAKQSPKKKPLKLLAMKLLLKAFKIRKVYDFFLKSKGLTREKLKVFK</sequence>
<reference evidence="3" key="1">
    <citation type="journal article" date="2019" name="Int. J. Syst. Evol. Microbiol.">
        <title>The Global Catalogue of Microorganisms (GCM) 10K type strain sequencing project: providing services to taxonomists for standard genome sequencing and annotation.</title>
        <authorList>
            <consortium name="The Broad Institute Genomics Platform"/>
            <consortium name="The Broad Institute Genome Sequencing Center for Infectious Disease"/>
            <person name="Wu L."/>
            <person name="Ma J."/>
        </authorList>
    </citation>
    <scope>NUCLEOTIDE SEQUENCE [LARGE SCALE GENOMIC DNA]</scope>
    <source>
        <strain evidence="3">JCM 18325</strain>
    </source>
</reference>
<dbReference type="EMBL" id="BAABJW010000004">
    <property type="protein sequence ID" value="GAA4815368.1"/>
    <property type="molecule type" value="Genomic_DNA"/>
</dbReference>
<dbReference type="Proteomes" id="UP001501433">
    <property type="component" value="Unassembled WGS sequence"/>
</dbReference>
<comment type="caution">
    <text evidence="2">The sequence shown here is derived from an EMBL/GenBank/DDBJ whole genome shotgun (WGS) entry which is preliminary data.</text>
</comment>
<organism evidence="2 3">
    <name type="scientific">Litoribaculum gwangyangense</name>
    <dbReference type="NCBI Taxonomy" id="1130722"/>
    <lineage>
        <taxon>Bacteria</taxon>
        <taxon>Pseudomonadati</taxon>
        <taxon>Bacteroidota</taxon>
        <taxon>Flavobacteriia</taxon>
        <taxon>Flavobacteriales</taxon>
        <taxon>Flavobacteriaceae</taxon>
        <taxon>Litoribaculum</taxon>
    </lineage>
</organism>
<evidence type="ECO:0000313" key="2">
    <source>
        <dbReference type="EMBL" id="GAA4815368.1"/>
    </source>
</evidence>
<dbReference type="Gene3D" id="3.90.550.10">
    <property type="entry name" value="Spore Coat Polysaccharide Biosynthesis Protein SpsA, Chain A"/>
    <property type="match status" value="1"/>
</dbReference>
<name>A0ABP9CNZ4_9FLAO</name>